<organism evidence="10 11">
    <name type="scientific">Malus domestica</name>
    <name type="common">Apple</name>
    <name type="synonym">Pyrus malus</name>
    <dbReference type="NCBI Taxonomy" id="3750"/>
    <lineage>
        <taxon>Eukaryota</taxon>
        <taxon>Viridiplantae</taxon>
        <taxon>Streptophyta</taxon>
        <taxon>Embryophyta</taxon>
        <taxon>Tracheophyta</taxon>
        <taxon>Spermatophyta</taxon>
        <taxon>Magnoliopsida</taxon>
        <taxon>eudicotyledons</taxon>
        <taxon>Gunneridae</taxon>
        <taxon>Pentapetalae</taxon>
        <taxon>rosids</taxon>
        <taxon>fabids</taxon>
        <taxon>Rosales</taxon>
        <taxon>Rosaceae</taxon>
        <taxon>Amygdaloideae</taxon>
        <taxon>Maleae</taxon>
        <taxon>Malus</taxon>
    </lineage>
</organism>
<keyword evidence="5" id="KW-0472">Membrane</keyword>
<dbReference type="EMBL" id="RDQH01000328">
    <property type="protein sequence ID" value="RXI05222.1"/>
    <property type="molecule type" value="Genomic_DNA"/>
</dbReference>
<dbReference type="GO" id="GO:0051301">
    <property type="term" value="P:cell division"/>
    <property type="evidence" value="ECO:0007669"/>
    <property type="project" value="UniProtKB-KW"/>
</dbReference>
<evidence type="ECO:0000256" key="7">
    <source>
        <dbReference type="ARBA" id="ARBA00024211"/>
    </source>
</evidence>
<dbReference type="PANTHER" id="PTHR31083:SF4">
    <property type="entry name" value="PROTEIN SOSEKI 4-RELATED"/>
    <property type="match status" value="1"/>
</dbReference>
<comment type="subcellular location">
    <subcellularLocation>
        <location evidence="1">Cell membrane</location>
        <topology evidence="1">Peripheral membrane protein</topology>
        <orientation evidence="1">Cytoplasmic side</orientation>
    </subcellularLocation>
</comment>
<evidence type="ECO:0000256" key="8">
    <source>
        <dbReference type="SAM" id="MobiDB-lite"/>
    </source>
</evidence>
<dbReference type="AlphaFoldDB" id="A0A498KI21"/>
<protein>
    <recommendedName>
        <fullName evidence="9">SOSEKI DIX-like domain-containing protein</fullName>
    </recommendedName>
</protein>
<evidence type="ECO:0000313" key="11">
    <source>
        <dbReference type="Proteomes" id="UP000290289"/>
    </source>
</evidence>
<dbReference type="GO" id="GO:0051258">
    <property type="term" value="P:protein polymerization"/>
    <property type="evidence" value="ECO:0007669"/>
    <property type="project" value="UniProtKB-ARBA"/>
</dbReference>
<feature type="region of interest" description="Disordered" evidence="8">
    <location>
        <begin position="1"/>
        <end position="35"/>
    </location>
</feature>
<keyword evidence="2" id="KW-0217">Developmental protein</keyword>
<proteinExistence type="inferred from homology"/>
<evidence type="ECO:0000256" key="6">
    <source>
        <dbReference type="ARBA" id="ARBA00023306"/>
    </source>
</evidence>
<accession>A0A498KI21</accession>
<reference evidence="10 11" key="1">
    <citation type="submission" date="2018-10" db="EMBL/GenBank/DDBJ databases">
        <title>A high-quality apple genome assembly.</title>
        <authorList>
            <person name="Hu J."/>
        </authorList>
    </citation>
    <scope>NUCLEOTIDE SEQUENCE [LARGE SCALE GENOMIC DNA]</scope>
    <source>
        <strain evidence="11">cv. HFTH1</strain>
        <tissue evidence="10">Young leaf</tissue>
    </source>
</reference>
<keyword evidence="11" id="KW-1185">Reference proteome</keyword>
<evidence type="ECO:0000256" key="3">
    <source>
        <dbReference type="ARBA" id="ARBA00022475"/>
    </source>
</evidence>
<dbReference type="PANTHER" id="PTHR31083">
    <property type="entry name" value="UPSTREAM OF FLC PROTEIN (DUF966)"/>
    <property type="match status" value="1"/>
</dbReference>
<evidence type="ECO:0000313" key="10">
    <source>
        <dbReference type="EMBL" id="RXI05222.1"/>
    </source>
</evidence>
<feature type="domain" description="SOSEKI DIX-like" evidence="9">
    <location>
        <begin position="44"/>
        <end position="77"/>
    </location>
</feature>
<evidence type="ECO:0000256" key="2">
    <source>
        <dbReference type="ARBA" id="ARBA00022473"/>
    </source>
</evidence>
<sequence length="94" mass="10797">MPVTFGDRPSHLQIPSKWRDSETSPDRISPAQTGPNLHFIPRKVPVVYYLSMNGQLEHPHFMEVHLSSPRGLFLREGRMKMEEEEVVEGEGKTI</sequence>
<dbReference type="InterPro" id="IPR010369">
    <property type="entry name" value="SOK"/>
</dbReference>
<evidence type="ECO:0000259" key="9">
    <source>
        <dbReference type="Pfam" id="PF06136"/>
    </source>
</evidence>
<gene>
    <name evidence="10" type="ORF">DVH24_006479</name>
</gene>
<name>A0A498KI21_MALDO</name>
<dbReference type="Pfam" id="PF06136">
    <property type="entry name" value="SOK"/>
    <property type="match status" value="1"/>
</dbReference>
<dbReference type="InterPro" id="IPR048351">
    <property type="entry name" value="SOK_DIX"/>
</dbReference>
<dbReference type="Proteomes" id="UP000290289">
    <property type="component" value="Chromosome 2"/>
</dbReference>
<keyword evidence="4" id="KW-0132">Cell division</keyword>
<comment type="caution">
    <text evidence="10">The sequence shown here is derived from an EMBL/GenBank/DDBJ whole genome shotgun (WGS) entry which is preliminary data.</text>
</comment>
<dbReference type="GO" id="GO:0005886">
    <property type="term" value="C:plasma membrane"/>
    <property type="evidence" value="ECO:0007669"/>
    <property type="project" value="UniProtKB-SubCell"/>
</dbReference>
<keyword evidence="6" id="KW-0131">Cell cycle</keyword>
<evidence type="ECO:0000256" key="1">
    <source>
        <dbReference type="ARBA" id="ARBA00004413"/>
    </source>
</evidence>
<comment type="similarity">
    <text evidence="7">Belongs to the SOSEKI family.</text>
</comment>
<evidence type="ECO:0000256" key="4">
    <source>
        <dbReference type="ARBA" id="ARBA00022618"/>
    </source>
</evidence>
<evidence type="ECO:0000256" key="5">
    <source>
        <dbReference type="ARBA" id="ARBA00023136"/>
    </source>
</evidence>
<keyword evidence="3" id="KW-1003">Cell membrane</keyword>